<feature type="transmembrane region" description="Helical" evidence="1">
    <location>
        <begin position="44"/>
        <end position="63"/>
    </location>
</feature>
<accession>A0A2M6YEP9</accession>
<feature type="transmembrane region" description="Helical" evidence="1">
    <location>
        <begin position="12"/>
        <end position="32"/>
    </location>
</feature>
<proteinExistence type="predicted"/>
<sequence>MRFNPKQKELLASFVSNIGVAWFAGGIIGSVFNPSRDIYQILTYSLWGLISSVVFIMSGILLIRK</sequence>
<dbReference type="Proteomes" id="UP000231669">
    <property type="component" value="Unassembled WGS sequence"/>
</dbReference>
<keyword evidence="1" id="KW-1133">Transmembrane helix</keyword>
<gene>
    <name evidence="2" type="ORF">COT08_00805</name>
</gene>
<protein>
    <submittedName>
        <fullName evidence="2">Uncharacterized protein</fullName>
    </submittedName>
</protein>
<reference evidence="3" key="1">
    <citation type="submission" date="2017-09" db="EMBL/GenBank/DDBJ databases">
        <title>Depth-based differentiation of microbial function through sediment-hosted aquifers and enrichment of novel symbionts in the deep terrestrial subsurface.</title>
        <authorList>
            <person name="Probst A.J."/>
            <person name="Ladd B."/>
            <person name="Jarett J.K."/>
            <person name="Geller-Mcgrath D.E."/>
            <person name="Sieber C.M.K."/>
            <person name="Emerson J.B."/>
            <person name="Anantharaman K."/>
            <person name="Thomas B.C."/>
            <person name="Malmstrom R."/>
            <person name="Stieglmeier M."/>
            <person name="Klingl A."/>
            <person name="Woyke T."/>
            <person name="Ryan C.M."/>
            <person name="Banfield J.F."/>
        </authorList>
    </citation>
    <scope>NUCLEOTIDE SEQUENCE [LARGE SCALE GENOMIC DNA]</scope>
</reference>
<name>A0A2M6YEP9_9BACT</name>
<evidence type="ECO:0000313" key="2">
    <source>
        <dbReference type="EMBL" id="PIU28636.1"/>
    </source>
</evidence>
<evidence type="ECO:0000313" key="3">
    <source>
        <dbReference type="Proteomes" id="UP000231669"/>
    </source>
</evidence>
<comment type="caution">
    <text evidence="2">The sequence shown here is derived from an EMBL/GenBank/DDBJ whole genome shotgun (WGS) entry which is preliminary data.</text>
</comment>
<dbReference type="AlphaFoldDB" id="A0A2M6YEP9"/>
<organism evidence="2 3">
    <name type="scientific">Candidatus Woesebacteria bacterium CG07_land_8_20_14_0_80_44_9</name>
    <dbReference type="NCBI Taxonomy" id="1975058"/>
    <lineage>
        <taxon>Bacteria</taxon>
        <taxon>Candidatus Woeseibacteriota</taxon>
    </lineage>
</organism>
<evidence type="ECO:0000256" key="1">
    <source>
        <dbReference type="SAM" id="Phobius"/>
    </source>
</evidence>
<dbReference type="EMBL" id="PEXE01000020">
    <property type="protein sequence ID" value="PIU28636.1"/>
    <property type="molecule type" value="Genomic_DNA"/>
</dbReference>
<keyword evidence="1" id="KW-0812">Transmembrane</keyword>
<keyword evidence="1" id="KW-0472">Membrane</keyword>